<organism evidence="2 3">
    <name type="scientific">Olea europaea subsp. europaea</name>
    <dbReference type="NCBI Taxonomy" id="158383"/>
    <lineage>
        <taxon>Eukaryota</taxon>
        <taxon>Viridiplantae</taxon>
        <taxon>Streptophyta</taxon>
        <taxon>Embryophyta</taxon>
        <taxon>Tracheophyta</taxon>
        <taxon>Spermatophyta</taxon>
        <taxon>Magnoliopsida</taxon>
        <taxon>eudicotyledons</taxon>
        <taxon>Gunneridae</taxon>
        <taxon>Pentapetalae</taxon>
        <taxon>asterids</taxon>
        <taxon>lamiids</taxon>
        <taxon>Lamiales</taxon>
        <taxon>Oleaceae</taxon>
        <taxon>Oleeae</taxon>
        <taxon>Olea</taxon>
    </lineage>
</organism>
<comment type="caution">
    <text evidence="2">The sequence shown here is derived from an EMBL/GenBank/DDBJ whole genome shotgun (WGS) entry which is preliminary data.</text>
</comment>
<reference evidence="2 3" key="1">
    <citation type="submission" date="2019-12" db="EMBL/GenBank/DDBJ databases">
        <authorList>
            <person name="Alioto T."/>
            <person name="Alioto T."/>
            <person name="Gomez Garrido J."/>
        </authorList>
    </citation>
    <scope>NUCLEOTIDE SEQUENCE [LARGE SCALE GENOMIC DNA]</scope>
</reference>
<feature type="region of interest" description="Disordered" evidence="1">
    <location>
        <begin position="1"/>
        <end position="25"/>
    </location>
</feature>
<feature type="compositionally biased region" description="Basic and acidic residues" evidence="1">
    <location>
        <begin position="7"/>
        <end position="16"/>
    </location>
</feature>
<evidence type="ECO:0000256" key="1">
    <source>
        <dbReference type="SAM" id="MobiDB-lite"/>
    </source>
</evidence>
<evidence type="ECO:0000313" key="3">
    <source>
        <dbReference type="Proteomes" id="UP000594638"/>
    </source>
</evidence>
<accession>A0A8S0TH98</accession>
<dbReference type="Proteomes" id="UP000594638">
    <property type="component" value="Unassembled WGS sequence"/>
</dbReference>
<protein>
    <submittedName>
        <fullName evidence="2">Uncharacterized protein</fullName>
    </submittedName>
</protein>
<dbReference type="Gramene" id="OE9A089420T1">
    <property type="protein sequence ID" value="OE9A089420C1"/>
    <property type="gene ID" value="OE9A089420"/>
</dbReference>
<evidence type="ECO:0000313" key="2">
    <source>
        <dbReference type="EMBL" id="CAA3003820.1"/>
    </source>
</evidence>
<sequence length="65" mass="6946">NGFRASYSRDSDDKEACVGSGDGDDEKVPYAGMGNIEQDSIASASGMAEGDISFLWENFDLINYG</sequence>
<dbReference type="EMBL" id="CACTIH010006027">
    <property type="protein sequence ID" value="CAA3003820.1"/>
    <property type="molecule type" value="Genomic_DNA"/>
</dbReference>
<gene>
    <name evidence="2" type="ORF">OLEA9_A089420</name>
</gene>
<dbReference type="AlphaFoldDB" id="A0A8S0TH98"/>
<keyword evidence="3" id="KW-1185">Reference proteome</keyword>
<feature type="non-terminal residue" evidence="2">
    <location>
        <position position="1"/>
    </location>
</feature>
<proteinExistence type="predicted"/>
<name>A0A8S0TH98_OLEEU</name>